<keyword evidence="1" id="KW-0645">Protease</keyword>
<comment type="catalytic activity">
    <reaction evidence="1">
        <text>Thiol-dependent hydrolysis of ester, thioester, amide, peptide and isopeptide bonds formed by the C-terminal Gly of ubiquitin (a 76-residue protein attached to proteins as an intracellular targeting signal).</text>
        <dbReference type="EC" id="3.4.19.12"/>
    </reaction>
</comment>
<dbReference type="InterPro" id="IPR001394">
    <property type="entry name" value="Peptidase_C19_UCH"/>
</dbReference>
<dbReference type="InterPro" id="IPR038765">
    <property type="entry name" value="Papain-like_cys_pep_sf"/>
</dbReference>
<keyword evidence="1" id="KW-0378">Hydrolase</keyword>
<evidence type="ECO:0000313" key="3">
    <source>
        <dbReference type="EMBL" id="CEQ41619.1"/>
    </source>
</evidence>
<dbReference type="PANTHER" id="PTHR24006">
    <property type="entry name" value="UBIQUITIN CARBOXYL-TERMINAL HYDROLASE"/>
    <property type="match status" value="1"/>
</dbReference>
<organism evidence="3 4">
    <name type="scientific">Sporidiobolus salmonicolor</name>
    <name type="common">Yeast-like fungus</name>
    <name type="synonym">Sporobolomyces salmonicolor</name>
    <dbReference type="NCBI Taxonomy" id="5005"/>
    <lineage>
        <taxon>Eukaryota</taxon>
        <taxon>Fungi</taxon>
        <taxon>Dikarya</taxon>
        <taxon>Basidiomycota</taxon>
        <taxon>Pucciniomycotina</taxon>
        <taxon>Microbotryomycetes</taxon>
        <taxon>Sporidiobolales</taxon>
        <taxon>Sporidiobolaceae</taxon>
        <taxon>Sporobolomyces</taxon>
    </lineage>
</organism>
<protein>
    <recommendedName>
        <fullName evidence="1">Ubiquitin carboxyl-terminal hydrolase</fullName>
        <ecNumber evidence="1">3.4.19.12</ecNumber>
    </recommendedName>
</protein>
<dbReference type="InterPro" id="IPR018200">
    <property type="entry name" value="USP_CS"/>
</dbReference>
<dbReference type="PROSITE" id="PS50235">
    <property type="entry name" value="USP_3"/>
    <property type="match status" value="1"/>
</dbReference>
<keyword evidence="1" id="KW-0833">Ubl conjugation pathway</keyword>
<dbReference type="AlphaFoldDB" id="A0A0D6ENV1"/>
<gene>
    <name evidence="3" type="primary">SPOSA6832_03357</name>
</gene>
<evidence type="ECO:0000256" key="1">
    <source>
        <dbReference type="RuleBase" id="RU366025"/>
    </source>
</evidence>
<dbReference type="PROSITE" id="PS00972">
    <property type="entry name" value="USP_1"/>
    <property type="match status" value="1"/>
</dbReference>
<accession>A0A0D6ENV1</accession>
<evidence type="ECO:0000313" key="4">
    <source>
        <dbReference type="Proteomes" id="UP000243876"/>
    </source>
</evidence>
<name>A0A0D6ENV1_SPOSA</name>
<dbReference type="EC" id="3.4.19.12" evidence="1"/>
<dbReference type="SUPFAM" id="SSF54001">
    <property type="entry name" value="Cysteine proteinases"/>
    <property type="match status" value="1"/>
</dbReference>
<dbReference type="Pfam" id="PF00443">
    <property type="entry name" value="UCH"/>
    <property type="match status" value="1"/>
</dbReference>
<dbReference type="InterPro" id="IPR013083">
    <property type="entry name" value="Znf_RING/FYVE/PHD"/>
</dbReference>
<keyword evidence="4" id="KW-1185">Reference proteome</keyword>
<comment type="similarity">
    <text evidence="1">Belongs to the peptidase C19 family.</text>
</comment>
<dbReference type="InterPro" id="IPR050164">
    <property type="entry name" value="Peptidase_C19"/>
</dbReference>
<dbReference type="GO" id="GO:0005829">
    <property type="term" value="C:cytosol"/>
    <property type="evidence" value="ECO:0007669"/>
    <property type="project" value="TreeGrafter"/>
</dbReference>
<feature type="domain" description="USP" evidence="2">
    <location>
        <begin position="123"/>
        <end position="439"/>
    </location>
</feature>
<reference evidence="4" key="1">
    <citation type="submission" date="2015-02" db="EMBL/GenBank/DDBJ databases">
        <authorList>
            <person name="Gon?alves P."/>
        </authorList>
    </citation>
    <scope>NUCLEOTIDE SEQUENCE [LARGE SCALE GENOMIC DNA]</scope>
</reference>
<dbReference type="Proteomes" id="UP000243876">
    <property type="component" value="Unassembled WGS sequence"/>
</dbReference>
<dbReference type="GO" id="GO:0005634">
    <property type="term" value="C:nucleus"/>
    <property type="evidence" value="ECO:0007669"/>
    <property type="project" value="TreeGrafter"/>
</dbReference>
<dbReference type="GO" id="GO:0006508">
    <property type="term" value="P:proteolysis"/>
    <property type="evidence" value="ECO:0007669"/>
    <property type="project" value="UniProtKB-KW"/>
</dbReference>
<evidence type="ECO:0000259" key="2">
    <source>
        <dbReference type="PROSITE" id="PS50235"/>
    </source>
</evidence>
<proteinExistence type="inferred from homology"/>
<keyword evidence="1" id="KW-0788">Thiol protease</keyword>
<dbReference type="EMBL" id="CENE01000016">
    <property type="protein sequence ID" value="CEQ41619.1"/>
    <property type="molecule type" value="Genomic_DNA"/>
</dbReference>
<dbReference type="Gene3D" id="3.30.40.10">
    <property type="entry name" value="Zinc/RING finger domain, C3HC4 (zinc finger)"/>
    <property type="match status" value="1"/>
</dbReference>
<dbReference type="GO" id="GO:0004843">
    <property type="term" value="F:cysteine-type deubiquitinase activity"/>
    <property type="evidence" value="ECO:0007669"/>
    <property type="project" value="UniProtKB-UniRule"/>
</dbReference>
<dbReference type="OrthoDB" id="289038at2759"/>
<sequence length="439" mass="48074">MPQASSCMHLNDWLGAKPEAALQRLKLAAGWDSGLATGSAAAHAKAEHHQLAWDLRSEAVYCFECAAYGGNLLLERVAAAERLARFDCSQPAAGPPAKKRKRLNVAPSIMSLDGSSALAVPARGIRNLGNSCYMSVILQTFFLNPFLRTYFLSDRHNRSLCERTQEGDPCLSCEVDYLFSEYYTTESPSLAPTRFLHAFWQCSVEAAGYAQQDAHEFLISALNLIHTASPSSTDNPVRRCPCIVHTTFAGQLRSKITCGRCGHQSETLEPFLDLSLDVRDRARGTNATKVEECLTSFTAAEKLPSKYDCAACGSPPEPASKRLSIKALPPVLCIQLKRFEHTSAAGSKIDSPVRFPLELDMAPFLSSTVDYPTATRPPPPQSYNLTAVVAHEGTLSQGHYTSHVRGADDFFHIDDEKVRRASIGEVLASKAYLLVYSRI</sequence>
<dbReference type="Gene3D" id="3.90.70.10">
    <property type="entry name" value="Cysteine proteinases"/>
    <property type="match status" value="1"/>
</dbReference>
<dbReference type="PANTHER" id="PTHR24006:SF937">
    <property type="entry name" value="UBIQUITIN CARBOXYL-TERMINAL HYDROLASE"/>
    <property type="match status" value="1"/>
</dbReference>
<dbReference type="GO" id="GO:0016579">
    <property type="term" value="P:protein deubiquitination"/>
    <property type="evidence" value="ECO:0007669"/>
    <property type="project" value="InterPro"/>
</dbReference>
<dbReference type="PROSITE" id="PS00973">
    <property type="entry name" value="USP_2"/>
    <property type="match status" value="1"/>
</dbReference>
<dbReference type="InterPro" id="IPR028889">
    <property type="entry name" value="USP"/>
</dbReference>